<comment type="caution">
    <text evidence="1">The sequence shown here is derived from an EMBL/GenBank/DDBJ whole genome shotgun (WGS) entry which is preliminary data.</text>
</comment>
<evidence type="ECO:0000313" key="1">
    <source>
        <dbReference type="EMBL" id="GIY97645.1"/>
    </source>
</evidence>
<evidence type="ECO:0000313" key="2">
    <source>
        <dbReference type="Proteomes" id="UP001054945"/>
    </source>
</evidence>
<dbReference type="Proteomes" id="UP001054945">
    <property type="component" value="Unassembled WGS sequence"/>
</dbReference>
<gene>
    <name evidence="1" type="ORF">CEXT_582901</name>
</gene>
<sequence length="168" mass="17872">MSMSSTDVSMSSTDVTMSCTDDGSRLTNDVWMLVRLEAVEPMSMNRCCLFVHDGLFTNSLGDGDYGIDGTMGKTNTLADTMTISVANTMTVSVANTMTITVTDSESNTMSVGDVSSFTNSDAIVVDLFPSGLGLGRVLWQRLQGRRTGGWGLHGQWGAGATRSGPTYI</sequence>
<dbReference type="EMBL" id="BPLR01000812">
    <property type="protein sequence ID" value="GIY97645.1"/>
    <property type="molecule type" value="Genomic_DNA"/>
</dbReference>
<proteinExistence type="predicted"/>
<reference evidence="1 2" key="1">
    <citation type="submission" date="2021-06" db="EMBL/GenBank/DDBJ databases">
        <title>Caerostris extrusa draft genome.</title>
        <authorList>
            <person name="Kono N."/>
            <person name="Arakawa K."/>
        </authorList>
    </citation>
    <scope>NUCLEOTIDE SEQUENCE [LARGE SCALE GENOMIC DNA]</scope>
</reference>
<keyword evidence="2" id="KW-1185">Reference proteome</keyword>
<dbReference type="AlphaFoldDB" id="A0AAV4XR75"/>
<organism evidence="1 2">
    <name type="scientific">Caerostris extrusa</name>
    <name type="common">Bark spider</name>
    <name type="synonym">Caerostris bankana</name>
    <dbReference type="NCBI Taxonomy" id="172846"/>
    <lineage>
        <taxon>Eukaryota</taxon>
        <taxon>Metazoa</taxon>
        <taxon>Ecdysozoa</taxon>
        <taxon>Arthropoda</taxon>
        <taxon>Chelicerata</taxon>
        <taxon>Arachnida</taxon>
        <taxon>Araneae</taxon>
        <taxon>Araneomorphae</taxon>
        <taxon>Entelegynae</taxon>
        <taxon>Araneoidea</taxon>
        <taxon>Araneidae</taxon>
        <taxon>Caerostris</taxon>
    </lineage>
</organism>
<protein>
    <submittedName>
        <fullName evidence="1">Uncharacterized protein</fullName>
    </submittedName>
</protein>
<name>A0AAV4XR75_CAEEX</name>
<accession>A0AAV4XR75</accession>